<name>A0A1S9T138_BACMY</name>
<feature type="transmembrane region" description="Helical" evidence="1">
    <location>
        <begin position="28"/>
        <end position="52"/>
    </location>
</feature>
<dbReference type="AlphaFoldDB" id="A0A1S9T138"/>
<accession>A0A1S9T138</accession>
<feature type="transmembrane region" description="Helical" evidence="1">
    <location>
        <begin position="233"/>
        <end position="255"/>
    </location>
</feature>
<dbReference type="Pfam" id="PF06182">
    <property type="entry name" value="ABC2_membrane_6"/>
    <property type="match status" value="1"/>
</dbReference>
<gene>
    <name evidence="2" type="ORF">BW900_25935</name>
</gene>
<dbReference type="InterPro" id="IPR010390">
    <property type="entry name" value="ABC-2_transporter-like"/>
</dbReference>
<reference evidence="2 3" key="1">
    <citation type="submission" date="2017-01" db="EMBL/GenBank/DDBJ databases">
        <title>Bacillus cereus isolates.</title>
        <authorList>
            <person name="Beno S.M."/>
        </authorList>
    </citation>
    <scope>NUCLEOTIDE SEQUENCE [LARGE SCALE GENOMIC DNA]</scope>
    <source>
        <strain evidence="2 3">FSL W7-1108</strain>
    </source>
</reference>
<dbReference type="RefSeq" id="WP_078177060.1">
    <property type="nucleotide sequence ID" value="NZ_JBCMNA010000014.1"/>
</dbReference>
<feature type="transmembrane region" description="Helical" evidence="1">
    <location>
        <begin position="171"/>
        <end position="189"/>
    </location>
</feature>
<dbReference type="PANTHER" id="PTHR36833">
    <property type="entry name" value="SLR0610 PROTEIN-RELATED"/>
    <property type="match status" value="1"/>
</dbReference>
<evidence type="ECO:0000313" key="2">
    <source>
        <dbReference type="EMBL" id="OOR03677.1"/>
    </source>
</evidence>
<dbReference type="PANTHER" id="PTHR36833:SF1">
    <property type="entry name" value="INTEGRAL MEMBRANE TRANSPORT PROTEIN"/>
    <property type="match status" value="1"/>
</dbReference>
<feature type="transmembrane region" description="Helical" evidence="1">
    <location>
        <begin position="145"/>
        <end position="165"/>
    </location>
</feature>
<comment type="caution">
    <text evidence="2">The sequence shown here is derived from an EMBL/GenBank/DDBJ whole genome shotgun (WGS) entry which is preliminary data.</text>
</comment>
<evidence type="ECO:0000313" key="3">
    <source>
        <dbReference type="Proteomes" id="UP000190696"/>
    </source>
</evidence>
<sequence>MFKKIIRYSSLYLQYFKKHIKVIMEYKIDFLIGSASIIMQQLIAIFFLQIIFNHIEKLNGWNFYEMLFIYALAYLGRSIHHIFFDNLWTLGWGYIRTGDFDRLLLRPVNPLFQLVSERVQQDGLGQIIVGGIVLFISSKEIGLQFNFSIILLLLLMIISSGIIFISINLFFISFSFWIVDSIALTSSVFQLNEYAQYPINIYNKYITFVITWIIPYGFTAFYPASYIIKDKGFIHIGALTPLIAIISFIIAYRFWKYGIRNYTSTGN</sequence>
<organism evidence="2 3">
    <name type="scientific">Bacillus mycoides</name>
    <dbReference type="NCBI Taxonomy" id="1405"/>
    <lineage>
        <taxon>Bacteria</taxon>
        <taxon>Bacillati</taxon>
        <taxon>Bacillota</taxon>
        <taxon>Bacilli</taxon>
        <taxon>Bacillales</taxon>
        <taxon>Bacillaceae</taxon>
        <taxon>Bacillus</taxon>
        <taxon>Bacillus cereus group</taxon>
    </lineage>
</organism>
<dbReference type="Proteomes" id="UP000190696">
    <property type="component" value="Unassembled WGS sequence"/>
</dbReference>
<protein>
    <submittedName>
        <fullName evidence="2">ABC transporter permease</fullName>
    </submittedName>
</protein>
<feature type="transmembrane region" description="Helical" evidence="1">
    <location>
        <begin position="201"/>
        <end position="221"/>
    </location>
</feature>
<proteinExistence type="predicted"/>
<keyword evidence="1" id="KW-0472">Membrane</keyword>
<keyword evidence="1" id="KW-0812">Transmembrane</keyword>
<dbReference type="EMBL" id="MUAI01000037">
    <property type="protein sequence ID" value="OOR03677.1"/>
    <property type="molecule type" value="Genomic_DNA"/>
</dbReference>
<keyword evidence="1" id="KW-1133">Transmembrane helix</keyword>
<evidence type="ECO:0000256" key="1">
    <source>
        <dbReference type="SAM" id="Phobius"/>
    </source>
</evidence>